<sequence length="62" mass="7142">MAMDDFTVTPEMIDAVSTWRNRPSHAQIAQPLIPHLRETFGLNYEQAQAVVLEANLRWARSF</sequence>
<dbReference type="EMBL" id="DMAN01000056">
    <property type="protein sequence ID" value="HAE26057.1"/>
    <property type="molecule type" value="Genomic_DNA"/>
</dbReference>
<accession>A0A3B9GUE0</accession>
<evidence type="ECO:0000313" key="1">
    <source>
        <dbReference type="EMBL" id="HAE26057.1"/>
    </source>
</evidence>
<comment type="caution">
    <text evidence="1">The sequence shown here is derived from an EMBL/GenBank/DDBJ whole genome shotgun (WGS) entry which is preliminary data.</text>
</comment>
<proteinExistence type="predicted"/>
<dbReference type="AlphaFoldDB" id="A0A3B9GUE0"/>
<reference evidence="1 2" key="1">
    <citation type="journal article" date="2018" name="Nat. Biotechnol.">
        <title>A standardized bacterial taxonomy based on genome phylogeny substantially revises the tree of life.</title>
        <authorList>
            <person name="Parks D.H."/>
            <person name="Chuvochina M."/>
            <person name="Waite D.W."/>
            <person name="Rinke C."/>
            <person name="Skarshewski A."/>
            <person name="Chaumeil P.A."/>
            <person name="Hugenholtz P."/>
        </authorList>
    </citation>
    <scope>NUCLEOTIDE SEQUENCE [LARGE SCALE GENOMIC DNA]</scope>
    <source>
        <strain evidence="1">UBA8733</strain>
    </source>
</reference>
<evidence type="ECO:0000313" key="2">
    <source>
        <dbReference type="Proteomes" id="UP000259610"/>
    </source>
</evidence>
<name>A0A3B9GUE0_9PROT</name>
<gene>
    <name evidence="1" type="ORF">DCG58_02760</name>
</gene>
<dbReference type="Proteomes" id="UP000259610">
    <property type="component" value="Unassembled WGS sequence"/>
</dbReference>
<organism evidence="1 2">
    <name type="scientific">Hyphomonas adhaerens</name>
    <dbReference type="NCBI Taxonomy" id="81029"/>
    <lineage>
        <taxon>Bacteria</taxon>
        <taxon>Pseudomonadati</taxon>
        <taxon>Pseudomonadota</taxon>
        <taxon>Alphaproteobacteria</taxon>
        <taxon>Hyphomonadales</taxon>
        <taxon>Hyphomonadaceae</taxon>
        <taxon>Hyphomonas</taxon>
    </lineage>
</organism>
<protein>
    <submittedName>
        <fullName evidence="1">Uncharacterized protein</fullName>
    </submittedName>
</protein>